<dbReference type="VEuPathDB" id="VectorBase:AAEL008280"/>
<feature type="compositionally biased region" description="Pro residues" evidence="1">
    <location>
        <begin position="177"/>
        <end position="205"/>
    </location>
</feature>
<organism evidence="3 4">
    <name type="scientific">Aedes aegypti</name>
    <name type="common">Yellowfever mosquito</name>
    <name type="synonym">Culex aegypti</name>
    <dbReference type="NCBI Taxonomy" id="7159"/>
    <lineage>
        <taxon>Eukaryota</taxon>
        <taxon>Metazoa</taxon>
        <taxon>Ecdysozoa</taxon>
        <taxon>Arthropoda</taxon>
        <taxon>Hexapoda</taxon>
        <taxon>Insecta</taxon>
        <taxon>Pterygota</taxon>
        <taxon>Neoptera</taxon>
        <taxon>Endopterygota</taxon>
        <taxon>Diptera</taxon>
        <taxon>Nematocera</taxon>
        <taxon>Culicoidea</taxon>
        <taxon>Culicidae</taxon>
        <taxon>Culicinae</taxon>
        <taxon>Aedini</taxon>
        <taxon>Aedes</taxon>
        <taxon>Stegomyia</taxon>
    </lineage>
</organism>
<evidence type="ECO:0000256" key="2">
    <source>
        <dbReference type="SAM" id="SignalP"/>
    </source>
</evidence>
<evidence type="ECO:0000313" key="3">
    <source>
        <dbReference type="EnsemblMetazoa" id="AAEL008280-PA"/>
    </source>
</evidence>
<feature type="signal peptide" evidence="2">
    <location>
        <begin position="1"/>
        <end position="19"/>
    </location>
</feature>
<proteinExistence type="predicted"/>
<keyword evidence="4" id="KW-1185">Reference proteome</keyword>
<name>A0A1S4FJ04_AEDAE</name>
<evidence type="ECO:0000256" key="1">
    <source>
        <dbReference type="SAM" id="MobiDB-lite"/>
    </source>
</evidence>
<protein>
    <submittedName>
        <fullName evidence="3">Uncharacterized protein</fullName>
    </submittedName>
</protein>
<feature type="chain" id="PRO_5043780723" evidence="2">
    <location>
        <begin position="20"/>
        <end position="302"/>
    </location>
</feature>
<feature type="region of interest" description="Disordered" evidence="1">
    <location>
        <begin position="252"/>
        <end position="285"/>
    </location>
</feature>
<reference evidence="3" key="2">
    <citation type="submission" date="2020-05" db="UniProtKB">
        <authorList>
            <consortium name="EnsemblMetazoa"/>
        </authorList>
    </citation>
    <scope>IDENTIFICATION</scope>
    <source>
        <strain evidence="3">LVP_AGWG</strain>
    </source>
</reference>
<dbReference type="AlphaFoldDB" id="A0A1S4FJ04"/>
<accession>A0A1S4FJ04</accession>
<gene>
    <name evidence="3" type="primary">5570376</name>
</gene>
<sequence length="302" mass="34284">MNVFILFACLFCLFHGCVSLETNETQSEEVYLDILRVLSGNQRNTTCVNDLCNDSQQGESQRSLRQADRRRLPIKRRMPLKNRLCLCPPCPDCVMNTQTSVIEVTTTSEETSTIAPESTSTAEEATTELSREIVKQEIAQLRKEIQIRMKYLNSQLPKPPKDACLQNRIPPARDPGRIPPGRLPPPHVGRTPPPRMPPRPPPSRRPPPRRPPRPHSPFKPLGTLFDFVRRIKTVGKSVFLKIIDPLGLNPLISRDPQSRQSRLTRSSMEDETDWKDSSVSSLPSKYKQVRIDDDLSFSVLTD</sequence>
<dbReference type="InParanoid" id="A0A1S4FJ04"/>
<dbReference type="Proteomes" id="UP000008820">
    <property type="component" value="Chromosome 3"/>
</dbReference>
<feature type="region of interest" description="Disordered" evidence="1">
    <location>
        <begin position="106"/>
        <end position="128"/>
    </location>
</feature>
<feature type="region of interest" description="Disordered" evidence="1">
    <location>
        <begin position="153"/>
        <end position="221"/>
    </location>
</feature>
<dbReference type="OrthoDB" id="7768530at2759"/>
<reference evidence="3 4" key="1">
    <citation type="submission" date="2017-06" db="EMBL/GenBank/DDBJ databases">
        <title>Aedes aegypti genome working group (AGWG) sequencing and assembly.</title>
        <authorList>
            <consortium name="Aedes aegypti Genome Working Group (AGWG)"/>
            <person name="Matthews B.J."/>
        </authorList>
    </citation>
    <scope>NUCLEOTIDE SEQUENCE [LARGE SCALE GENOMIC DNA]</scope>
    <source>
        <strain evidence="3 4">LVP_AGWG</strain>
    </source>
</reference>
<evidence type="ECO:0000313" key="4">
    <source>
        <dbReference type="Proteomes" id="UP000008820"/>
    </source>
</evidence>
<dbReference type="EnsemblMetazoa" id="AAEL008280-RA">
    <property type="protein sequence ID" value="AAEL008280-PA"/>
    <property type="gene ID" value="AAEL008280"/>
</dbReference>
<keyword evidence="2" id="KW-0732">Signal</keyword>